<organism evidence="6 7">
    <name type="scientific">Blastochloris sulfoviridis</name>
    <dbReference type="NCBI Taxonomy" id="50712"/>
    <lineage>
        <taxon>Bacteria</taxon>
        <taxon>Pseudomonadati</taxon>
        <taxon>Pseudomonadota</taxon>
        <taxon>Alphaproteobacteria</taxon>
        <taxon>Hyphomicrobiales</taxon>
        <taxon>Blastochloridaceae</taxon>
        <taxon>Blastochloris</taxon>
    </lineage>
</organism>
<evidence type="ECO:0000256" key="2">
    <source>
        <dbReference type="ARBA" id="ARBA00022448"/>
    </source>
</evidence>
<dbReference type="PROSITE" id="PS00211">
    <property type="entry name" value="ABC_TRANSPORTER_1"/>
    <property type="match status" value="1"/>
</dbReference>
<sequence length="238" mass="25134">MLVFDGVTLDFGDGPVFDRFDLAVAPGRLVALLGRSGCGKTTSLRLAAGLVAPASGRVENRFRRTAMVFQEPRLLPWADATDNAAFGLAALGVGREARRARAGDLLTGFGFAPADLGKRPAELSGGMQSRVAIARAFAVEPDLVLMDEPFAALDVGLRRELQDLVRDAVERRGSAVLFVTHDVTEAIRLADRILVLSARPARVVLDAEATPTADPAAIHAAAATFLALPAARGALLER</sequence>
<dbReference type="Pfam" id="PF00005">
    <property type="entry name" value="ABC_tran"/>
    <property type="match status" value="1"/>
</dbReference>
<dbReference type="GO" id="GO:0005524">
    <property type="term" value="F:ATP binding"/>
    <property type="evidence" value="ECO:0007669"/>
    <property type="project" value="UniProtKB-KW"/>
</dbReference>
<comment type="caution">
    <text evidence="6">The sequence shown here is derived from an EMBL/GenBank/DDBJ whole genome shotgun (WGS) entry which is preliminary data.</text>
</comment>
<keyword evidence="7" id="KW-1185">Reference proteome</keyword>
<evidence type="ECO:0000256" key="3">
    <source>
        <dbReference type="ARBA" id="ARBA00022741"/>
    </source>
</evidence>
<dbReference type="SUPFAM" id="SSF52540">
    <property type="entry name" value="P-loop containing nucleoside triphosphate hydrolases"/>
    <property type="match status" value="1"/>
</dbReference>
<dbReference type="InterPro" id="IPR003439">
    <property type="entry name" value="ABC_transporter-like_ATP-bd"/>
</dbReference>
<dbReference type="Gene3D" id="3.40.50.300">
    <property type="entry name" value="P-loop containing nucleotide triphosphate hydrolases"/>
    <property type="match status" value="1"/>
</dbReference>
<dbReference type="InterPro" id="IPR027417">
    <property type="entry name" value="P-loop_NTPase"/>
</dbReference>
<proteinExistence type="inferred from homology"/>
<evidence type="ECO:0000259" key="5">
    <source>
        <dbReference type="PROSITE" id="PS50893"/>
    </source>
</evidence>
<keyword evidence="3" id="KW-0547">Nucleotide-binding</keyword>
<dbReference type="OrthoDB" id="9802264at2"/>
<dbReference type="PANTHER" id="PTHR42788">
    <property type="entry name" value="TAURINE IMPORT ATP-BINDING PROTEIN-RELATED"/>
    <property type="match status" value="1"/>
</dbReference>
<dbReference type="InterPro" id="IPR003593">
    <property type="entry name" value="AAA+_ATPase"/>
</dbReference>
<comment type="similarity">
    <text evidence="1">Belongs to the ABC transporter superfamily.</text>
</comment>
<accession>A0A5M6I604</accession>
<dbReference type="Proteomes" id="UP000323886">
    <property type="component" value="Unassembled WGS sequence"/>
</dbReference>
<evidence type="ECO:0000313" key="6">
    <source>
        <dbReference type="EMBL" id="KAA5603654.1"/>
    </source>
</evidence>
<protein>
    <submittedName>
        <fullName evidence="6">ATP-binding cassette domain-containing protein</fullName>
    </submittedName>
</protein>
<keyword evidence="2" id="KW-0813">Transport</keyword>
<dbReference type="InterPro" id="IPR050166">
    <property type="entry name" value="ABC_transporter_ATP-bind"/>
</dbReference>
<dbReference type="PANTHER" id="PTHR42788:SF19">
    <property type="entry name" value="ALIPHATIC SULFONATES IMPORT ATP-BINDING PROTEIN SSUB 2"/>
    <property type="match status" value="1"/>
</dbReference>
<keyword evidence="4 6" id="KW-0067">ATP-binding</keyword>
<dbReference type="RefSeq" id="WP_150095760.1">
    <property type="nucleotide sequence ID" value="NZ_VWPL01000001.1"/>
</dbReference>
<dbReference type="InterPro" id="IPR017871">
    <property type="entry name" value="ABC_transporter-like_CS"/>
</dbReference>
<name>A0A5M6I604_9HYPH</name>
<feature type="domain" description="ABC transporter" evidence="5">
    <location>
        <begin position="2"/>
        <end position="223"/>
    </location>
</feature>
<evidence type="ECO:0000313" key="7">
    <source>
        <dbReference type="Proteomes" id="UP000323886"/>
    </source>
</evidence>
<dbReference type="AlphaFoldDB" id="A0A5M6I604"/>
<dbReference type="SMART" id="SM00382">
    <property type="entry name" value="AAA"/>
    <property type="match status" value="1"/>
</dbReference>
<gene>
    <name evidence="6" type="ORF">F1193_00760</name>
</gene>
<dbReference type="GO" id="GO:0016887">
    <property type="term" value="F:ATP hydrolysis activity"/>
    <property type="evidence" value="ECO:0007669"/>
    <property type="project" value="InterPro"/>
</dbReference>
<evidence type="ECO:0000256" key="1">
    <source>
        <dbReference type="ARBA" id="ARBA00005417"/>
    </source>
</evidence>
<dbReference type="PROSITE" id="PS50893">
    <property type="entry name" value="ABC_TRANSPORTER_2"/>
    <property type="match status" value="1"/>
</dbReference>
<evidence type="ECO:0000256" key="4">
    <source>
        <dbReference type="ARBA" id="ARBA00022840"/>
    </source>
</evidence>
<dbReference type="EMBL" id="VWPL01000001">
    <property type="protein sequence ID" value="KAA5603654.1"/>
    <property type="molecule type" value="Genomic_DNA"/>
</dbReference>
<reference evidence="6 7" key="1">
    <citation type="submission" date="2019-09" db="EMBL/GenBank/DDBJ databases">
        <title>Draft Whole-Genome sequence of Blastochloris sulfoviridis DSM 729.</title>
        <authorList>
            <person name="Meyer T.E."/>
            <person name="Kyndt J.A."/>
        </authorList>
    </citation>
    <scope>NUCLEOTIDE SEQUENCE [LARGE SCALE GENOMIC DNA]</scope>
    <source>
        <strain evidence="6 7">DSM 729</strain>
    </source>
</reference>